<evidence type="ECO:0000313" key="3">
    <source>
        <dbReference type="Proteomes" id="UP001314635"/>
    </source>
</evidence>
<dbReference type="Proteomes" id="UP001314635">
    <property type="component" value="Unassembled WGS sequence"/>
</dbReference>
<dbReference type="RefSeq" id="WP_012042946.1">
    <property type="nucleotide sequence ID" value="NZ_JABFDP010000012.1"/>
</dbReference>
<evidence type="ECO:0000313" key="2">
    <source>
        <dbReference type="EMBL" id="MBR1136912.1"/>
    </source>
</evidence>
<name>A0ABS5G6H0_9BRAD</name>
<reference evidence="3" key="1">
    <citation type="journal article" date="2021" name="ISME J.">
        <title>Evolutionary origin and ecological implication of a unique nif island in free-living Bradyrhizobium lineages.</title>
        <authorList>
            <person name="Tao J."/>
        </authorList>
    </citation>
    <scope>NUCLEOTIDE SEQUENCE [LARGE SCALE GENOMIC DNA]</scope>
    <source>
        <strain evidence="3">SZCCT0094</strain>
    </source>
</reference>
<dbReference type="PANTHER" id="PTHR46268">
    <property type="entry name" value="STRESS RESPONSE PROTEIN NHAX"/>
    <property type="match status" value="1"/>
</dbReference>
<comment type="caution">
    <text evidence="2">The sequence shown here is derived from an EMBL/GenBank/DDBJ whole genome shotgun (WGS) entry which is preliminary data.</text>
</comment>
<dbReference type="Gene3D" id="3.40.50.12370">
    <property type="match status" value="1"/>
</dbReference>
<gene>
    <name evidence="2" type="ORF">JQ619_14145</name>
</gene>
<dbReference type="PANTHER" id="PTHR46268:SF15">
    <property type="entry name" value="UNIVERSAL STRESS PROTEIN HP_0031"/>
    <property type="match status" value="1"/>
</dbReference>
<proteinExistence type="inferred from homology"/>
<comment type="similarity">
    <text evidence="1">Belongs to the universal stress protein A family.</text>
</comment>
<sequence>MTFATVMVSLALSQPNEARLQVAGDLAARFEAGVIGVAAAEFTPPLYFTTGEQAQDLIEQGEAALQTRLGELEQHFRSVVGGRAAPLSWRAALDFPVRYVLAQARAADILVTGSIPPGVSDAFAVASPKDLVMQAGRPLLVVPDNATWLDLSTVLVAWKETPEARRALVDALPLLAKATDVVVTEILENTSEYDACEARLDDVVAWLGRHQIVASARVEQPGQGRNVAAKLDAVAADVSAGLVVAGAYGHSRFRELVLGGVTEHLVTRTERCVLLSH</sequence>
<dbReference type="SUPFAM" id="SSF52402">
    <property type="entry name" value="Adenine nucleotide alpha hydrolases-like"/>
    <property type="match status" value="2"/>
</dbReference>
<protein>
    <submittedName>
        <fullName evidence="2">Universal stress protein</fullName>
    </submittedName>
</protein>
<accession>A0ABS5G6H0</accession>
<dbReference type="CDD" id="cd00293">
    <property type="entry name" value="USP-like"/>
    <property type="match status" value="1"/>
</dbReference>
<evidence type="ECO:0000256" key="1">
    <source>
        <dbReference type="ARBA" id="ARBA00008791"/>
    </source>
</evidence>
<organism evidence="2 3">
    <name type="scientific">Bradyrhizobium denitrificans</name>
    <dbReference type="NCBI Taxonomy" id="2734912"/>
    <lineage>
        <taxon>Bacteria</taxon>
        <taxon>Pseudomonadati</taxon>
        <taxon>Pseudomonadota</taxon>
        <taxon>Alphaproteobacteria</taxon>
        <taxon>Hyphomicrobiales</taxon>
        <taxon>Nitrobacteraceae</taxon>
        <taxon>Bradyrhizobium</taxon>
    </lineage>
</organism>
<keyword evidence="3" id="KW-1185">Reference proteome</keyword>
<dbReference type="EMBL" id="JAFCLK010000012">
    <property type="protein sequence ID" value="MBR1136912.1"/>
    <property type="molecule type" value="Genomic_DNA"/>
</dbReference>